<comment type="similarity">
    <text evidence="1">Belongs to the universal ribosomal protein uL2 family.</text>
</comment>
<keyword evidence="9" id="KW-1185">Reference proteome</keyword>
<dbReference type="InterPro" id="IPR002171">
    <property type="entry name" value="Ribosomal_uL2"/>
</dbReference>
<dbReference type="SUPFAM" id="SSF50249">
    <property type="entry name" value="Nucleic acid-binding proteins"/>
    <property type="match status" value="1"/>
</dbReference>
<evidence type="ECO:0000313" key="9">
    <source>
        <dbReference type="Proteomes" id="UP000030787"/>
    </source>
</evidence>
<feature type="region of interest" description="Disordered" evidence="5">
    <location>
        <begin position="1"/>
        <end position="24"/>
    </location>
</feature>
<dbReference type="PANTHER" id="PTHR13691:SF16">
    <property type="entry name" value="LARGE RIBOSOMAL SUBUNIT PROTEIN UL2"/>
    <property type="match status" value="1"/>
</dbReference>
<dbReference type="InterPro" id="IPR008991">
    <property type="entry name" value="Translation_prot_SH3-like_sf"/>
</dbReference>
<dbReference type="GO" id="GO:0003735">
    <property type="term" value="F:structural constituent of ribosome"/>
    <property type="evidence" value="ECO:0007669"/>
    <property type="project" value="InterPro"/>
</dbReference>
<evidence type="ECO:0000256" key="3">
    <source>
        <dbReference type="ARBA" id="ARBA00023274"/>
    </source>
</evidence>
<dbReference type="Gene3D" id="2.40.50.140">
    <property type="entry name" value="Nucleic acid-binding proteins"/>
    <property type="match status" value="1"/>
</dbReference>
<dbReference type="GeneID" id="24818622"/>
<keyword evidence="2" id="KW-0689">Ribosomal protein</keyword>
<dbReference type="RefSeq" id="WP_048112676.1">
    <property type="nucleotide sequence ID" value="NZ_CP010070.1"/>
</dbReference>
<evidence type="ECO:0000259" key="7">
    <source>
        <dbReference type="SMART" id="SM01383"/>
    </source>
</evidence>
<name>A0A0A7LCN8_9ARCH</name>
<dbReference type="InterPro" id="IPR022666">
    <property type="entry name" value="Ribosomal_uL2_RNA-bd_dom"/>
</dbReference>
<dbReference type="Pfam" id="PF03947">
    <property type="entry name" value="Ribosomal_L2_C"/>
    <property type="match status" value="1"/>
</dbReference>
<dbReference type="AlphaFoldDB" id="A0A0A7LCN8"/>
<dbReference type="Gene3D" id="4.10.950.10">
    <property type="entry name" value="Ribosomal protein L2, domain 3"/>
    <property type="match status" value="1"/>
</dbReference>
<proteinExistence type="inferred from homology"/>
<evidence type="ECO:0000256" key="1">
    <source>
        <dbReference type="ARBA" id="ARBA00005636"/>
    </source>
</evidence>
<dbReference type="InterPro" id="IPR012340">
    <property type="entry name" value="NA-bd_OB-fold"/>
</dbReference>
<dbReference type="EMBL" id="CP010070">
    <property type="protein sequence ID" value="AIZ56834.1"/>
    <property type="molecule type" value="Genomic_DNA"/>
</dbReference>
<evidence type="ECO:0000256" key="2">
    <source>
        <dbReference type="ARBA" id="ARBA00022980"/>
    </source>
</evidence>
<dbReference type="OrthoDB" id="5987at2157"/>
<dbReference type="HOGENOM" id="CLU_036235_0_3_2"/>
<dbReference type="InterPro" id="IPR022669">
    <property type="entry name" value="Ribosomal_uL2_C"/>
</dbReference>
<organism evidence="8 9">
    <name type="scientific">Candidatus Methanoplasma termitum</name>
    <dbReference type="NCBI Taxonomy" id="1577791"/>
    <lineage>
        <taxon>Archaea</taxon>
        <taxon>Methanobacteriati</taxon>
        <taxon>Thermoplasmatota</taxon>
        <taxon>Thermoplasmata</taxon>
        <taxon>Methanomassiliicoccales</taxon>
        <taxon>Methanomassiliicoccaceae</taxon>
        <taxon>Candidatus Methanoplasma</taxon>
    </lineage>
</organism>
<dbReference type="GO" id="GO:0022625">
    <property type="term" value="C:cytosolic large ribosomal subunit"/>
    <property type="evidence" value="ECO:0007669"/>
    <property type="project" value="TreeGrafter"/>
</dbReference>
<protein>
    <recommendedName>
        <fullName evidence="4">50S ribosomal protein L2</fullName>
    </recommendedName>
</protein>
<dbReference type="InterPro" id="IPR014722">
    <property type="entry name" value="Rib_uL2_dom2"/>
</dbReference>
<keyword evidence="3" id="KW-0687">Ribonucleoprotein</keyword>
<dbReference type="Gene3D" id="2.30.30.30">
    <property type="match status" value="1"/>
</dbReference>
<dbReference type="SUPFAM" id="SSF50104">
    <property type="entry name" value="Translation proteins SH3-like domain"/>
    <property type="match status" value="1"/>
</dbReference>
<dbReference type="KEGG" id="mear:Mpt1_c09590"/>
<dbReference type="InterPro" id="IPR023672">
    <property type="entry name" value="Ribosomal_uL2_arc_euk"/>
</dbReference>
<evidence type="ECO:0000313" key="8">
    <source>
        <dbReference type="EMBL" id="AIZ56834.1"/>
    </source>
</evidence>
<sequence length="230" mass="23902">MGKRLRAQRRGTGGSQYRSPSHRHVDDVRLPAFAEGAGTIKDLIQAPGRTSPLAVIDFNGVTDYQLAVAGTKVGQEVSVGGSKIAAGNITSLNNIPEGTSIHNIEAKPGDGGKFVKTAGSSATIVSRGEKVVIMMPSGVNKEFNPNCRAVVGVVAGGGRGDKPLAKAGKNYLTLRSRSTANKWVKGVAMNAVDHPHGGGSHPHVGGPNCQRRTASPGQKAGFIAPKKKRK</sequence>
<dbReference type="InterPro" id="IPR014726">
    <property type="entry name" value="Ribosomal_uL2_dom3"/>
</dbReference>
<dbReference type="PANTHER" id="PTHR13691">
    <property type="entry name" value="RIBOSOMAL PROTEIN L2"/>
    <property type="match status" value="1"/>
</dbReference>
<dbReference type="GO" id="GO:0003723">
    <property type="term" value="F:RNA binding"/>
    <property type="evidence" value="ECO:0007669"/>
    <property type="project" value="InterPro"/>
</dbReference>
<gene>
    <name evidence="8" type="primary">rpl2</name>
    <name evidence="8" type="ORF">Mpt1_c09590</name>
</gene>
<evidence type="ECO:0000256" key="5">
    <source>
        <dbReference type="SAM" id="MobiDB-lite"/>
    </source>
</evidence>
<dbReference type="GO" id="GO:0002181">
    <property type="term" value="P:cytoplasmic translation"/>
    <property type="evidence" value="ECO:0007669"/>
    <property type="project" value="TreeGrafter"/>
</dbReference>
<dbReference type="SMART" id="SM01382">
    <property type="entry name" value="Ribosomal_L2_C"/>
    <property type="match status" value="1"/>
</dbReference>
<evidence type="ECO:0000259" key="6">
    <source>
        <dbReference type="SMART" id="SM01382"/>
    </source>
</evidence>
<dbReference type="NCBIfam" id="NF007180">
    <property type="entry name" value="PRK09612.1"/>
    <property type="match status" value="1"/>
</dbReference>
<reference evidence="8 9" key="1">
    <citation type="journal article" date="2014" name="Appl. Environ. Microbiol.">
        <title>Comparative Genome Analysis of 'Candidatus Methanoplasma termitum' Indicates a New Mode of Energy Metabolism in the Seventh Order of Methanogens.</title>
        <authorList>
            <person name="Lang K."/>
            <person name="Schuldes J."/>
            <person name="Klingl A."/>
            <person name="Poehlein A."/>
            <person name="Daniel R."/>
            <person name="Brune A."/>
        </authorList>
    </citation>
    <scope>NUCLEOTIDE SEQUENCE [LARGE SCALE GENOMIC DNA]</scope>
    <source>
        <strain evidence="9">Mpt1</strain>
    </source>
</reference>
<feature type="region of interest" description="Disordered" evidence="5">
    <location>
        <begin position="192"/>
        <end position="230"/>
    </location>
</feature>
<dbReference type="SMART" id="SM01383">
    <property type="entry name" value="Ribosomal_L2"/>
    <property type="match status" value="1"/>
</dbReference>
<dbReference type="Proteomes" id="UP000030787">
    <property type="component" value="Chromosome"/>
</dbReference>
<evidence type="ECO:0000256" key="4">
    <source>
        <dbReference type="ARBA" id="ARBA00035459"/>
    </source>
</evidence>
<accession>A0A0A7LCN8</accession>
<dbReference type="PIRSF" id="PIRSF002158">
    <property type="entry name" value="Ribosomal_L2"/>
    <property type="match status" value="1"/>
</dbReference>
<dbReference type="STRING" id="1577791.Mpt1_c09590"/>
<feature type="domain" description="Large ribosomal subunit protein uL2 RNA-binding" evidence="7">
    <location>
        <begin position="11"/>
        <end position="79"/>
    </location>
</feature>
<feature type="domain" description="Large ribosomal subunit protein uL2 C-terminal" evidence="6">
    <location>
        <begin position="84"/>
        <end position="216"/>
    </location>
</feature>